<keyword evidence="9" id="KW-1185">Reference proteome</keyword>
<dbReference type="PANTHER" id="PTHR30354:SF26">
    <property type="entry name" value="TRANSPORTER, PUTATIVE-RELATED"/>
    <property type="match status" value="1"/>
</dbReference>
<feature type="transmembrane region" description="Helical" evidence="6">
    <location>
        <begin position="175"/>
        <end position="196"/>
    </location>
</feature>
<dbReference type="Pfam" id="PF03600">
    <property type="entry name" value="CitMHS"/>
    <property type="match status" value="1"/>
</dbReference>
<feature type="transmembrane region" description="Helical" evidence="6">
    <location>
        <begin position="234"/>
        <end position="265"/>
    </location>
</feature>
<dbReference type="InterPro" id="IPR003474">
    <property type="entry name" value="Glcn_transporter"/>
</dbReference>
<feature type="transmembrane region" description="Helical" evidence="6">
    <location>
        <begin position="29"/>
        <end position="49"/>
    </location>
</feature>
<proteinExistence type="predicted"/>
<organism evidence="8 9">
    <name type="scientific">Lutispora thermophila DSM 19022</name>
    <dbReference type="NCBI Taxonomy" id="1122184"/>
    <lineage>
        <taxon>Bacteria</taxon>
        <taxon>Bacillati</taxon>
        <taxon>Bacillota</taxon>
        <taxon>Clostridia</taxon>
        <taxon>Lutisporales</taxon>
        <taxon>Lutisporaceae</taxon>
        <taxon>Lutispora</taxon>
    </lineage>
</organism>
<dbReference type="GO" id="GO:0005886">
    <property type="term" value="C:plasma membrane"/>
    <property type="evidence" value="ECO:0007669"/>
    <property type="project" value="TreeGrafter"/>
</dbReference>
<dbReference type="AlphaFoldDB" id="A0A1M6B325"/>
<feature type="transmembrane region" description="Helical" evidence="6">
    <location>
        <begin position="138"/>
        <end position="155"/>
    </location>
</feature>
<dbReference type="Proteomes" id="UP000184442">
    <property type="component" value="Unassembled WGS sequence"/>
</dbReference>
<evidence type="ECO:0000256" key="2">
    <source>
        <dbReference type="ARBA" id="ARBA00022448"/>
    </source>
</evidence>
<dbReference type="RefSeq" id="WP_073023647.1">
    <property type="nucleotide sequence ID" value="NZ_FQZS01000003.1"/>
</dbReference>
<evidence type="ECO:0000256" key="5">
    <source>
        <dbReference type="ARBA" id="ARBA00023136"/>
    </source>
</evidence>
<dbReference type="EMBL" id="FQZS01000003">
    <property type="protein sequence ID" value="SHI43115.1"/>
    <property type="molecule type" value="Genomic_DNA"/>
</dbReference>
<feature type="domain" description="Citrate transporter-like" evidence="7">
    <location>
        <begin position="15"/>
        <end position="373"/>
    </location>
</feature>
<dbReference type="InterPro" id="IPR014738">
    <property type="entry name" value="Citrate_transporter"/>
</dbReference>
<dbReference type="STRING" id="1122184.SAMN02745176_00245"/>
<protein>
    <submittedName>
        <fullName evidence="8">Citrate-Mg2+:H+ or citrate-Ca2+:H+ symporter, CitMHS family</fullName>
    </submittedName>
</protein>
<dbReference type="InterPro" id="IPR004680">
    <property type="entry name" value="Cit_transptr-like_dom"/>
</dbReference>
<name>A0A1M6B325_9FIRM</name>
<comment type="subcellular location">
    <subcellularLocation>
        <location evidence="1">Membrane</location>
        <topology evidence="1">Multi-pass membrane protein</topology>
    </subcellularLocation>
</comment>
<dbReference type="NCBIfam" id="TIGR00784">
    <property type="entry name" value="citMHS"/>
    <property type="match status" value="1"/>
</dbReference>
<keyword evidence="4 6" id="KW-1133">Transmembrane helix</keyword>
<reference evidence="8 9" key="1">
    <citation type="submission" date="2016-11" db="EMBL/GenBank/DDBJ databases">
        <authorList>
            <person name="Jaros S."/>
            <person name="Januszkiewicz K."/>
            <person name="Wedrychowicz H."/>
        </authorList>
    </citation>
    <scope>NUCLEOTIDE SEQUENCE [LARGE SCALE GENOMIC DNA]</scope>
    <source>
        <strain evidence="8 9">DSM 19022</strain>
    </source>
</reference>
<evidence type="ECO:0000256" key="4">
    <source>
        <dbReference type="ARBA" id="ARBA00022989"/>
    </source>
</evidence>
<evidence type="ECO:0000313" key="8">
    <source>
        <dbReference type="EMBL" id="SHI43115.1"/>
    </source>
</evidence>
<feature type="transmembrane region" description="Helical" evidence="6">
    <location>
        <begin position="314"/>
        <end position="334"/>
    </location>
</feature>
<dbReference type="GO" id="GO:0015137">
    <property type="term" value="F:citrate transmembrane transporter activity"/>
    <property type="evidence" value="ECO:0007669"/>
    <property type="project" value="InterPro"/>
</dbReference>
<feature type="transmembrane region" description="Helical" evidence="6">
    <location>
        <begin position="346"/>
        <end position="366"/>
    </location>
</feature>
<keyword evidence="3 6" id="KW-0812">Transmembrane</keyword>
<sequence>MLSLVAFLTILLILVLILTKKLSPLASLIIVPIIATVVIGQGAKLGTYVVDGIKSIAPTGVMFIFAILFFGVLTDAGTFDPIISKILKTVGKDPVKVAIGTAILAMLVHLDGSGAVTFVITVPALLPLYKQLNMSNSVLATIVALGAGTMNVVPWGGPTLRAGSALGVDSTQDLFVPILIPWVAGIITVLIIAFILGKREKARLASELENIKVDVQYDVENNELKRPKLFPVNVLLIVAALVLLIKGTFPPAVVFMMATAAALLINYPKVKDQKERVDAHAKEALMMASLLFAAGSFIGIMSGTGMISSMAESLVNIIPASLGSKLPLLIGILAMPLSLLFDPDSFYFGVLPVIATAAAEFGVSAVDVGRAAILGQMTVGFPVSPLTGATFLLIGLAGVDLGDHQKKTIPWAYLISIIMLAVSLIIGAISL</sequence>
<accession>A0A1M6B325</accession>
<evidence type="ECO:0000256" key="3">
    <source>
        <dbReference type="ARBA" id="ARBA00022692"/>
    </source>
</evidence>
<dbReference type="PANTHER" id="PTHR30354">
    <property type="entry name" value="GNT FAMILY GLUCONATE TRANSPORTER"/>
    <property type="match status" value="1"/>
</dbReference>
<keyword evidence="5 6" id="KW-0472">Membrane</keyword>
<dbReference type="GO" id="GO:0015128">
    <property type="term" value="F:gluconate transmembrane transporter activity"/>
    <property type="evidence" value="ECO:0007669"/>
    <property type="project" value="InterPro"/>
</dbReference>
<feature type="transmembrane region" description="Helical" evidence="6">
    <location>
        <begin position="411"/>
        <end position="429"/>
    </location>
</feature>
<evidence type="ECO:0000259" key="7">
    <source>
        <dbReference type="Pfam" id="PF03600"/>
    </source>
</evidence>
<gene>
    <name evidence="8" type="ORF">SAMN02745176_00245</name>
</gene>
<evidence type="ECO:0000313" key="9">
    <source>
        <dbReference type="Proteomes" id="UP000184442"/>
    </source>
</evidence>
<keyword evidence="2" id="KW-0813">Transport</keyword>
<feature type="transmembrane region" description="Helical" evidence="6">
    <location>
        <begin position="61"/>
        <end position="79"/>
    </location>
</feature>
<evidence type="ECO:0000256" key="1">
    <source>
        <dbReference type="ARBA" id="ARBA00004141"/>
    </source>
</evidence>
<feature type="transmembrane region" description="Helical" evidence="6">
    <location>
        <begin position="99"/>
        <end position="126"/>
    </location>
</feature>
<feature type="transmembrane region" description="Helical" evidence="6">
    <location>
        <begin position="285"/>
        <end position="307"/>
    </location>
</feature>
<dbReference type="OrthoDB" id="5329450at2"/>
<feature type="transmembrane region" description="Helical" evidence="6">
    <location>
        <begin position="378"/>
        <end position="399"/>
    </location>
</feature>
<evidence type="ECO:0000256" key="6">
    <source>
        <dbReference type="SAM" id="Phobius"/>
    </source>
</evidence>